<evidence type="ECO:0000313" key="3">
    <source>
        <dbReference type="Proteomes" id="UP000186143"/>
    </source>
</evidence>
<dbReference type="InterPro" id="IPR031321">
    <property type="entry name" value="UCP012641"/>
</dbReference>
<proteinExistence type="predicted"/>
<dbReference type="STRING" id="1672749.BJF92_03250"/>
<protein>
    <recommendedName>
        <fullName evidence="1">Zinc-ribbon domain-containing protein</fullName>
    </recommendedName>
</protein>
<name>A0A1Q9AGZ3_9HYPH</name>
<comment type="caution">
    <text evidence="2">The sequence shown here is derived from an EMBL/GenBank/DDBJ whole genome shotgun (WGS) entry which is preliminary data.</text>
</comment>
<sequence>MKLFSCTNCNNPVHFDNTVCVSCNSRLGFLAQSMKMYALAPAGVDDAGHEQWTIIGDNQTAVHFCENAAHDICNWLVPVSENQPFCIACRYNRIVPVTDNPEGLSNWQRISQAQRHLFYSLLRFNLPRPGRDVDPEGGLVFDFLADEVDANGNVIPAMTGHEDGLISLRAAEANDATRESVRLKMGEPYRTLLGHFRHEIGHWYFAVLVANNPEMLEKARALFGDEREDYAAALQRNYEQGPPADWQNRFISTYASCHPAEDFAECWAHFFHIVDTLETARSFGLSTDPRRHEDMAAEVDFDPYRAANAQLLVDAWVPLSVAMNSIQRSMGQADSYPFILSQPVIDKLDFINELIRTAPHAAMSPDGQAAAPTQTPAAA</sequence>
<accession>A0A1Q9AGZ3</accession>
<reference evidence="2 3" key="1">
    <citation type="submission" date="2016-09" db="EMBL/GenBank/DDBJ databases">
        <title>Rhizobium sp. nov., a novel species isolated from the rice rhizosphere.</title>
        <authorList>
            <person name="Zhao J."/>
            <person name="Zhang X."/>
        </authorList>
    </citation>
    <scope>NUCLEOTIDE SEQUENCE [LARGE SCALE GENOMIC DNA]</scope>
    <source>
        <strain evidence="2 3">MH17</strain>
    </source>
</reference>
<dbReference type="InterPro" id="IPR011201">
    <property type="entry name" value="Zinc-ribbon_6_bact"/>
</dbReference>
<dbReference type="AlphaFoldDB" id="A0A1Q9AGZ3"/>
<gene>
    <name evidence="2" type="ORF">BJF92_03250</name>
</gene>
<evidence type="ECO:0000259" key="1">
    <source>
        <dbReference type="Pfam" id="PF10005"/>
    </source>
</evidence>
<organism evidence="2 3">
    <name type="scientific">Xaviernesmea rhizosphaerae</name>
    <dbReference type="NCBI Taxonomy" id="1672749"/>
    <lineage>
        <taxon>Bacteria</taxon>
        <taxon>Pseudomonadati</taxon>
        <taxon>Pseudomonadota</taxon>
        <taxon>Alphaproteobacteria</taxon>
        <taxon>Hyphomicrobiales</taxon>
        <taxon>Rhizobiaceae</taxon>
        <taxon>Rhizobium/Agrobacterium group</taxon>
        <taxon>Xaviernesmea</taxon>
    </lineage>
</organism>
<feature type="domain" description="Zinc-ribbon" evidence="1">
    <location>
        <begin position="3"/>
        <end position="97"/>
    </location>
</feature>
<dbReference type="EMBL" id="MKIO01000033">
    <property type="protein sequence ID" value="OLP54442.1"/>
    <property type="molecule type" value="Genomic_DNA"/>
</dbReference>
<dbReference type="OrthoDB" id="256753at2"/>
<dbReference type="Proteomes" id="UP000186143">
    <property type="component" value="Unassembled WGS sequence"/>
</dbReference>
<dbReference type="Pfam" id="PF15887">
    <property type="entry name" value="Peptidase_Mx"/>
    <property type="match status" value="1"/>
</dbReference>
<dbReference type="Pfam" id="PF10005">
    <property type="entry name" value="Zn_ribbon_DZR_6"/>
    <property type="match status" value="1"/>
</dbReference>
<dbReference type="RefSeq" id="WP_075635629.1">
    <property type="nucleotide sequence ID" value="NZ_MKIO01000033.1"/>
</dbReference>
<evidence type="ECO:0000313" key="2">
    <source>
        <dbReference type="EMBL" id="OLP54442.1"/>
    </source>
</evidence>
<dbReference type="PIRSF" id="PIRSF012641">
    <property type="entry name" value="UCP012641"/>
    <property type="match status" value="1"/>
</dbReference>